<reference evidence="1" key="1">
    <citation type="submission" date="2016-10" db="EMBL/GenBank/DDBJ databases">
        <authorList>
            <person name="de Groot N.N."/>
        </authorList>
    </citation>
    <scope>NUCLEOTIDE SEQUENCE</scope>
</reference>
<name>A0A1W1E7G9_9ZZZZ</name>
<protein>
    <recommendedName>
        <fullName evidence="2">LIM zinc-binding domain-containing protein</fullName>
    </recommendedName>
</protein>
<gene>
    <name evidence="1" type="ORF">MNB_SV-4-1052</name>
</gene>
<evidence type="ECO:0000313" key="1">
    <source>
        <dbReference type="EMBL" id="SFV89869.1"/>
    </source>
</evidence>
<sequence length="75" mass="8714">MSSNCFVTQIATKDVLVRVTNVCSECYTDLKEGDTIHYDMQNYRFLCDCCQQKFCLIMNEQCEIVHDKAEPSLFC</sequence>
<dbReference type="EMBL" id="FPIB01000003">
    <property type="protein sequence ID" value="SFV89869.1"/>
    <property type="molecule type" value="Genomic_DNA"/>
</dbReference>
<dbReference type="AlphaFoldDB" id="A0A1W1E7G9"/>
<organism evidence="1">
    <name type="scientific">hydrothermal vent metagenome</name>
    <dbReference type="NCBI Taxonomy" id="652676"/>
    <lineage>
        <taxon>unclassified sequences</taxon>
        <taxon>metagenomes</taxon>
        <taxon>ecological metagenomes</taxon>
    </lineage>
</organism>
<proteinExistence type="predicted"/>
<accession>A0A1W1E7G9</accession>
<evidence type="ECO:0008006" key="2">
    <source>
        <dbReference type="Google" id="ProtNLM"/>
    </source>
</evidence>